<proteinExistence type="predicted"/>
<evidence type="ECO:0000313" key="2">
    <source>
        <dbReference type="EMBL" id="KAH8489402.1"/>
    </source>
</evidence>
<gene>
    <name evidence="2" type="ORF">H0E87_024862</name>
</gene>
<dbReference type="Gene3D" id="2.30.30.140">
    <property type="match status" value="1"/>
</dbReference>
<dbReference type="InterPro" id="IPR047365">
    <property type="entry name" value="Tudor_AtPTM-like"/>
</dbReference>
<dbReference type="CDD" id="cd20404">
    <property type="entry name" value="Tudor_Agenet_AtEML-like"/>
    <property type="match status" value="1"/>
</dbReference>
<comment type="caution">
    <text evidence="2">The sequence shown here is derived from an EMBL/GenBank/DDBJ whole genome shotgun (WGS) entry which is preliminary data.</text>
</comment>
<accession>A0A8T2X9G3</accession>
<evidence type="ECO:0000313" key="3">
    <source>
        <dbReference type="Proteomes" id="UP000807159"/>
    </source>
</evidence>
<organism evidence="2 3">
    <name type="scientific">Populus deltoides</name>
    <name type="common">Eastern poplar</name>
    <name type="synonym">Eastern cottonwood</name>
    <dbReference type="NCBI Taxonomy" id="3696"/>
    <lineage>
        <taxon>Eukaryota</taxon>
        <taxon>Viridiplantae</taxon>
        <taxon>Streptophyta</taxon>
        <taxon>Embryophyta</taxon>
        <taxon>Tracheophyta</taxon>
        <taxon>Spermatophyta</taxon>
        <taxon>Magnoliopsida</taxon>
        <taxon>eudicotyledons</taxon>
        <taxon>Gunneridae</taxon>
        <taxon>Pentapetalae</taxon>
        <taxon>rosids</taxon>
        <taxon>fabids</taxon>
        <taxon>Malpighiales</taxon>
        <taxon>Salicaceae</taxon>
        <taxon>Saliceae</taxon>
        <taxon>Populus</taxon>
    </lineage>
</organism>
<keyword evidence="3" id="KW-1185">Reference proteome</keyword>
<reference evidence="2" key="1">
    <citation type="journal article" date="2021" name="J. Hered.">
        <title>Genome Assembly of Salicaceae Populus deltoides (Eastern Cottonwood) I-69 Based on Nanopore Sequencing and Hi-C Technologies.</title>
        <authorList>
            <person name="Bai S."/>
            <person name="Wu H."/>
            <person name="Zhang J."/>
            <person name="Pan Z."/>
            <person name="Zhao W."/>
            <person name="Li Z."/>
            <person name="Tong C."/>
        </authorList>
    </citation>
    <scope>NUCLEOTIDE SEQUENCE</scope>
    <source>
        <tissue evidence="2">Leaf</tissue>
    </source>
</reference>
<dbReference type="Proteomes" id="UP000807159">
    <property type="component" value="Chromosome 14"/>
</dbReference>
<sequence>MALLHKPHTVDKIHKSPLDFEEGEAGGTPIRYVSLDRVYSAASLCGSANVMSKKVKARKLLPHHQHHLHHPRGDHPPSLLHVYSRRPKRAPRPSFFDSLVSRAAEPKEAVKSDFCEFEEESMIELNKEKKRRRTGSKELLKLGVDSNILLGFDRPRLRDCRNNTNNSNSKIGDFKRKKRDSMVTSSDKFSALPATSKKWVRLSFDGVDPKSFIGLQCKASICFTSLGFVYWPMDAEWYSGRVVGHIADTNRYNIEYEDGDKEDLTI</sequence>
<feature type="domain" description="PTM/DIR17-like Tudor" evidence="1">
    <location>
        <begin position="236"/>
        <end position="265"/>
    </location>
</feature>
<protein>
    <recommendedName>
        <fullName evidence="1">PTM/DIR17-like Tudor domain-containing protein</fullName>
    </recommendedName>
</protein>
<dbReference type="EMBL" id="JACEGQ020000014">
    <property type="protein sequence ID" value="KAH8489402.1"/>
    <property type="molecule type" value="Genomic_DNA"/>
</dbReference>
<name>A0A8T2X9G3_POPDE</name>
<dbReference type="AlphaFoldDB" id="A0A8T2X9G3"/>
<dbReference type="Pfam" id="PF21743">
    <property type="entry name" value="PTM_DIR17_Tudor"/>
    <property type="match status" value="1"/>
</dbReference>
<evidence type="ECO:0000259" key="1">
    <source>
        <dbReference type="Pfam" id="PF21743"/>
    </source>
</evidence>